<evidence type="ECO:0000313" key="14">
    <source>
        <dbReference type="Proteomes" id="UP000004946"/>
    </source>
</evidence>
<reference evidence="13 14" key="1">
    <citation type="submission" date="2010-12" db="EMBL/GenBank/DDBJ databases">
        <authorList>
            <person name="Muzny D."/>
            <person name="Qin X."/>
            <person name="Buhay C."/>
            <person name="Dugan-Rocha S."/>
            <person name="Ding Y."/>
            <person name="Chen G."/>
            <person name="Hawes A."/>
            <person name="Holder M."/>
            <person name="Jhangiani S."/>
            <person name="Johnson A."/>
            <person name="Khan Z."/>
            <person name="Li Z."/>
            <person name="Liu W."/>
            <person name="Liu X."/>
            <person name="Perez L."/>
            <person name="Shen H."/>
            <person name="Wang Q."/>
            <person name="Watt J."/>
            <person name="Xi L."/>
            <person name="Xin Y."/>
            <person name="Zhou J."/>
            <person name="Deng J."/>
            <person name="Jiang H."/>
            <person name="Liu Y."/>
            <person name="Qu J."/>
            <person name="Song X.-Z."/>
            <person name="Zhang L."/>
            <person name="Villasana D."/>
            <person name="Johnson A."/>
            <person name="Liu J."/>
            <person name="Liyanage D."/>
            <person name="Lorensuhewa L."/>
            <person name="Robinson T."/>
            <person name="Song A."/>
            <person name="Song B.-B."/>
            <person name="Dinh H."/>
            <person name="Thornton R."/>
            <person name="Coyle M."/>
            <person name="Francisco L."/>
            <person name="Jackson L."/>
            <person name="Javaid M."/>
            <person name="Korchina V."/>
            <person name="Kovar C."/>
            <person name="Mata R."/>
            <person name="Mathew T."/>
            <person name="Ngo R."/>
            <person name="Nguyen L."/>
            <person name="Nguyen N."/>
            <person name="Okwuonu G."/>
            <person name="Ongeri F."/>
            <person name="Pham C."/>
            <person name="Simmons D."/>
            <person name="Wilczek-Boney K."/>
            <person name="Hale W."/>
            <person name="Jakkamsetti A."/>
            <person name="Pham P."/>
            <person name="Ruth R."/>
            <person name="San Lucas F."/>
            <person name="Warren J."/>
            <person name="Zhang J."/>
            <person name="Zhao Z."/>
            <person name="Zhou C."/>
            <person name="Zhu D."/>
            <person name="Lee S."/>
            <person name="Bess C."/>
            <person name="Blankenburg K."/>
            <person name="Forbes L."/>
            <person name="Fu Q."/>
            <person name="Gubbala S."/>
            <person name="Hirani K."/>
            <person name="Jayaseelan J.C."/>
            <person name="Lara F."/>
            <person name="Munidasa M."/>
            <person name="Palculict T."/>
            <person name="Patil S."/>
            <person name="Pu L.-L."/>
            <person name="Saada N."/>
            <person name="Tang L."/>
            <person name="Weissenberger G."/>
            <person name="Zhu Y."/>
            <person name="Hemphill L."/>
            <person name="Shang Y."/>
            <person name="Youmans B."/>
            <person name="Ayvaz T."/>
            <person name="Ross M."/>
            <person name="Santibanez J."/>
            <person name="Aqrawi P."/>
            <person name="Gross S."/>
            <person name="Joshi V."/>
            <person name="Fowler G."/>
            <person name="Nazareth L."/>
            <person name="Reid J."/>
            <person name="Worley K."/>
            <person name="Petrosino J."/>
            <person name="Highlander S."/>
            <person name="Gibbs R."/>
        </authorList>
    </citation>
    <scope>NUCLEOTIDE SEQUENCE [LARGE SCALE GENOMIC DNA]</scope>
    <source>
        <strain evidence="13 14">DSM 10105</strain>
    </source>
</reference>
<dbReference type="GO" id="GO:0015385">
    <property type="term" value="F:sodium:proton antiporter activity"/>
    <property type="evidence" value="ECO:0007669"/>
    <property type="project" value="InterPro"/>
</dbReference>
<evidence type="ECO:0000256" key="11">
    <source>
        <dbReference type="SAM" id="Phobius"/>
    </source>
</evidence>
<feature type="transmembrane region" description="Helical" evidence="11">
    <location>
        <begin position="188"/>
        <end position="208"/>
    </location>
</feature>
<comment type="caution">
    <text evidence="13">The sequence shown here is derived from an EMBL/GenBank/DDBJ whole genome shotgun (WGS) entry which is preliminary data.</text>
</comment>
<keyword evidence="14" id="KW-1185">Reference proteome</keyword>
<protein>
    <submittedName>
        <fullName evidence="13">Putative Na+/H+ antiporter</fullName>
    </submittedName>
</protein>
<evidence type="ECO:0000313" key="13">
    <source>
        <dbReference type="EMBL" id="EFT83788.1"/>
    </source>
</evidence>
<keyword evidence="4 11" id="KW-0812">Transmembrane</keyword>
<evidence type="ECO:0000256" key="5">
    <source>
        <dbReference type="ARBA" id="ARBA00022989"/>
    </source>
</evidence>
<dbReference type="Proteomes" id="UP000004946">
    <property type="component" value="Chromosome"/>
</dbReference>
<evidence type="ECO:0000256" key="2">
    <source>
        <dbReference type="ARBA" id="ARBA00022448"/>
    </source>
</evidence>
<dbReference type="eggNOG" id="COG0025">
    <property type="taxonomic scope" value="Bacteria"/>
</dbReference>
<feature type="transmembrane region" description="Helical" evidence="11">
    <location>
        <begin position="331"/>
        <end position="359"/>
    </location>
</feature>
<dbReference type="GO" id="GO:0005886">
    <property type="term" value="C:plasma membrane"/>
    <property type="evidence" value="ECO:0007669"/>
    <property type="project" value="UniProtKB-SubCell"/>
</dbReference>
<organism evidence="13 14">
    <name type="scientific">Parascardovia denticolens DSM 10105 = JCM 12538</name>
    <dbReference type="NCBI Taxonomy" id="864564"/>
    <lineage>
        <taxon>Bacteria</taxon>
        <taxon>Bacillati</taxon>
        <taxon>Actinomycetota</taxon>
        <taxon>Actinomycetes</taxon>
        <taxon>Bifidobacteriales</taxon>
        <taxon>Bifidobacteriaceae</taxon>
        <taxon>Parascardovia</taxon>
    </lineage>
</organism>
<keyword evidence="3" id="KW-1003">Cell membrane</keyword>
<dbReference type="GO" id="GO:0098719">
    <property type="term" value="P:sodium ion import across plasma membrane"/>
    <property type="evidence" value="ECO:0007669"/>
    <property type="project" value="TreeGrafter"/>
</dbReference>
<evidence type="ECO:0000256" key="1">
    <source>
        <dbReference type="ARBA" id="ARBA00004651"/>
    </source>
</evidence>
<dbReference type="GO" id="GO:0051453">
    <property type="term" value="P:regulation of intracellular pH"/>
    <property type="evidence" value="ECO:0007669"/>
    <property type="project" value="TreeGrafter"/>
</dbReference>
<evidence type="ECO:0000256" key="6">
    <source>
        <dbReference type="ARBA" id="ARBA00023053"/>
    </source>
</evidence>
<evidence type="ECO:0000256" key="8">
    <source>
        <dbReference type="ARBA" id="ARBA00023136"/>
    </source>
</evidence>
<keyword evidence="7" id="KW-0406">Ion transport</keyword>
<keyword evidence="6" id="KW-0915">Sodium</keyword>
<keyword evidence="2" id="KW-0813">Transport</keyword>
<comment type="subcellular location">
    <subcellularLocation>
        <location evidence="1">Cell membrane</location>
        <topology evidence="1">Multi-pass membrane protein</topology>
    </subcellularLocation>
</comment>
<dbReference type="AlphaFoldDB" id="E6JYB1"/>
<feature type="transmembrane region" description="Helical" evidence="11">
    <location>
        <begin position="110"/>
        <end position="127"/>
    </location>
</feature>
<evidence type="ECO:0000256" key="7">
    <source>
        <dbReference type="ARBA" id="ARBA00023065"/>
    </source>
</evidence>
<feature type="transmembrane region" description="Helical" evidence="11">
    <location>
        <begin position="415"/>
        <end position="436"/>
    </location>
</feature>
<keyword evidence="5 11" id="KW-1133">Transmembrane helix</keyword>
<feature type="transmembrane region" description="Helical" evidence="11">
    <location>
        <begin position="501"/>
        <end position="521"/>
    </location>
</feature>
<dbReference type="InterPro" id="IPR018422">
    <property type="entry name" value="Cation/H_exchanger_CPA1"/>
</dbReference>
<feature type="region of interest" description="Disordered" evidence="10">
    <location>
        <begin position="753"/>
        <end position="778"/>
    </location>
</feature>
<dbReference type="EMBL" id="AEON01000001">
    <property type="protein sequence ID" value="EFT83788.1"/>
    <property type="molecule type" value="Genomic_DNA"/>
</dbReference>
<dbReference type="Pfam" id="PF00999">
    <property type="entry name" value="Na_H_Exchanger"/>
    <property type="match status" value="1"/>
</dbReference>
<dbReference type="PANTHER" id="PTHR10110:SF86">
    <property type="entry name" value="SODIUM_HYDROGEN EXCHANGER 7"/>
    <property type="match status" value="1"/>
</dbReference>
<feature type="transmembrane region" description="Helical" evidence="11">
    <location>
        <begin position="467"/>
        <end position="489"/>
    </location>
</feature>
<dbReference type="GO" id="GO:0015386">
    <property type="term" value="F:potassium:proton antiporter activity"/>
    <property type="evidence" value="ECO:0007669"/>
    <property type="project" value="TreeGrafter"/>
</dbReference>
<keyword evidence="9" id="KW-0739">Sodium transport</keyword>
<sequence length="778" mass="84548">MLAEIIGLAKKIIKLVQADGVQGDDAFAAQGVERGCRRWLNRHQLAFLRKIQAATGGDLINGNQPTRRPERKKRPLSADQYAGLPSRIKERLYSKYLTCPFPSMEVPMQALNLIVLIMVAVLLSALVSPYIPKVSLPLVQIALGLIWYFLPITPPVNLDDHLYMVLFIAPLLFFEAKETSLKAIRENLASSLSLAVGLVLFSVLATGYSVHALWAAISLPAAFALGATLGPTDAIAVSELKKEVNLTDRQLSILGTESLFNDAASIVSFQFATTAALTGRFSPGGFTRSVIWSFLGGTLIGALLGLGLNRLMLALRRVGLETTTTRITIELLFPLLAYVFAEEIGASGVITVVAAGLMLRYDKIGVGEDIARTNQVSSSVWDFVTFSLNGSVFVLLGLELPLAMKTSLAGSPINLPYLIVTVVLVALVLLTARFLWIQVMTSFSKDPETGRRLGSRAWTGAGLKSSLIMTIGGVKGTISLILAFSLPAGIGLVRGFPIREILLFIAAGYTLLSLVTANLLLPLLSPKDDQEEEADLAQANQVLLNRTMSKISSLETNENRRLVSLVLDSYAQRLTRQKDFSSSRLQDEQVKDLHIAMVEFRRQWLENYRVEHPECSYAVSRLLIPIEEGLAMNGKKLRQRTRLRGNLFAVRFRIGKTRLLARLDPKHKRGPAVAEGDPTVAGMTIPLARIQEELTEATIDGLFSMLNQPTRSPYSPAVIAALIKGYQALLLTARRAGHGSGVRPLPLPTGGFLRPAEPYQSPGLPVGAGHHPGDAGGE</sequence>
<accession>E6JYB1</accession>
<proteinExistence type="predicted"/>
<gene>
    <name evidence="13" type="ORF">HMPREF0620_0793</name>
</gene>
<dbReference type="PANTHER" id="PTHR10110">
    <property type="entry name" value="SODIUM/HYDROGEN EXCHANGER"/>
    <property type="match status" value="1"/>
</dbReference>
<dbReference type="Gene3D" id="6.10.140.1330">
    <property type="match status" value="1"/>
</dbReference>
<evidence type="ECO:0000256" key="4">
    <source>
        <dbReference type="ARBA" id="ARBA00022692"/>
    </source>
</evidence>
<evidence type="ECO:0000259" key="12">
    <source>
        <dbReference type="Pfam" id="PF00999"/>
    </source>
</evidence>
<feature type="transmembrane region" description="Helical" evidence="11">
    <location>
        <begin position="379"/>
        <end position="403"/>
    </location>
</feature>
<feature type="transmembrane region" description="Helical" evidence="11">
    <location>
        <begin position="134"/>
        <end position="154"/>
    </location>
</feature>
<name>E6JYB1_PARDN</name>
<evidence type="ECO:0000256" key="3">
    <source>
        <dbReference type="ARBA" id="ARBA00022475"/>
    </source>
</evidence>
<feature type="domain" description="Cation/H+ exchanger transmembrane" evidence="12">
    <location>
        <begin position="123"/>
        <end position="517"/>
    </location>
</feature>
<dbReference type="InterPro" id="IPR006153">
    <property type="entry name" value="Cation/H_exchanger_TM"/>
</dbReference>
<keyword evidence="8 11" id="KW-0472">Membrane</keyword>
<feature type="transmembrane region" description="Helical" evidence="11">
    <location>
        <begin position="290"/>
        <end position="311"/>
    </location>
</feature>
<evidence type="ECO:0000256" key="9">
    <source>
        <dbReference type="ARBA" id="ARBA00023201"/>
    </source>
</evidence>
<dbReference type="HOGENOM" id="CLU_005912_6_2_11"/>
<evidence type="ECO:0000256" key="10">
    <source>
        <dbReference type="SAM" id="MobiDB-lite"/>
    </source>
</evidence>